<proteinExistence type="inferred from homology"/>
<gene>
    <name evidence="14" type="ORF">CKAN_02584300</name>
</gene>
<comment type="caution">
    <text evidence="14">The sequence shown here is derived from an EMBL/GenBank/DDBJ whole genome shotgun (WGS) entry which is preliminary data.</text>
</comment>
<organism evidence="14 15">
    <name type="scientific">Cinnamomum micranthum f. kanehirae</name>
    <dbReference type="NCBI Taxonomy" id="337451"/>
    <lineage>
        <taxon>Eukaryota</taxon>
        <taxon>Viridiplantae</taxon>
        <taxon>Streptophyta</taxon>
        <taxon>Embryophyta</taxon>
        <taxon>Tracheophyta</taxon>
        <taxon>Spermatophyta</taxon>
        <taxon>Magnoliopsida</taxon>
        <taxon>Magnoliidae</taxon>
        <taxon>Laurales</taxon>
        <taxon>Lauraceae</taxon>
        <taxon>Cinnamomum</taxon>
    </lineage>
</organism>
<keyword evidence="6" id="KW-0256">Endoplasmic reticulum</keyword>
<dbReference type="UniPathway" id="UPA00282"/>
<accession>A0A3S4PYH7</accession>
<keyword evidence="5 14" id="KW-0808">Transferase</keyword>
<comment type="pathway">
    <text evidence="3">Glycerolipid metabolism; triacylglycerol biosynthesis.</text>
</comment>
<name>A0A3S4PYH7_9MAGN</name>
<comment type="catalytic activity">
    <reaction evidence="10">
        <text>an acyl-CoA + a 1,2-diacyl-sn-glycerol = a triacyl-sn-glycerol + CoA</text>
        <dbReference type="Rhea" id="RHEA:10868"/>
        <dbReference type="ChEBI" id="CHEBI:17815"/>
        <dbReference type="ChEBI" id="CHEBI:57287"/>
        <dbReference type="ChEBI" id="CHEBI:58342"/>
        <dbReference type="ChEBI" id="CHEBI:64615"/>
        <dbReference type="EC" id="2.3.1.20"/>
    </reaction>
</comment>
<keyword evidence="15" id="KW-1185">Reference proteome</keyword>
<evidence type="ECO:0000256" key="6">
    <source>
        <dbReference type="ARBA" id="ARBA00022824"/>
    </source>
</evidence>
<dbReference type="Pfam" id="PF03007">
    <property type="entry name" value="WS_DGAT_cat"/>
    <property type="match status" value="1"/>
</dbReference>
<evidence type="ECO:0000313" key="15">
    <source>
        <dbReference type="Proteomes" id="UP000283530"/>
    </source>
</evidence>
<evidence type="ECO:0000256" key="10">
    <source>
        <dbReference type="ARBA" id="ARBA00048109"/>
    </source>
</evidence>
<feature type="domain" description="O-acyltransferase WSD1 C-terminal" evidence="13">
    <location>
        <begin position="367"/>
        <end position="511"/>
    </location>
</feature>
<dbReference type="InterPro" id="IPR009721">
    <property type="entry name" value="O-acyltransferase_WSD1_C"/>
</dbReference>
<feature type="region of interest" description="Disordered" evidence="11">
    <location>
        <begin position="1"/>
        <end position="22"/>
    </location>
</feature>
<comment type="subcellular location">
    <subcellularLocation>
        <location evidence="1">Cell membrane</location>
        <topology evidence="1">Single-pass membrane protein</topology>
    </subcellularLocation>
    <subcellularLocation>
        <location evidence="2">Endoplasmic reticulum membrane</location>
    </subcellularLocation>
</comment>
<feature type="region of interest" description="Disordered" evidence="11">
    <location>
        <begin position="88"/>
        <end position="108"/>
    </location>
</feature>
<dbReference type="STRING" id="337451.A0A3S4PYH7"/>
<evidence type="ECO:0000256" key="5">
    <source>
        <dbReference type="ARBA" id="ARBA00022679"/>
    </source>
</evidence>
<dbReference type="PANTHER" id="PTHR31650">
    <property type="entry name" value="O-ACYLTRANSFERASE (WSD1-LIKE) FAMILY PROTEIN"/>
    <property type="match status" value="1"/>
</dbReference>
<evidence type="ECO:0000256" key="1">
    <source>
        <dbReference type="ARBA" id="ARBA00004162"/>
    </source>
</evidence>
<evidence type="ECO:0000256" key="9">
    <source>
        <dbReference type="ARBA" id="ARBA00047604"/>
    </source>
</evidence>
<evidence type="ECO:0000256" key="7">
    <source>
        <dbReference type="ARBA" id="ARBA00023315"/>
    </source>
</evidence>
<evidence type="ECO:0000259" key="12">
    <source>
        <dbReference type="Pfam" id="PF03007"/>
    </source>
</evidence>
<dbReference type="OrthoDB" id="619536at2759"/>
<dbReference type="Pfam" id="PF06974">
    <property type="entry name" value="WS_DGAT_C"/>
    <property type="match status" value="1"/>
</dbReference>
<evidence type="ECO:0000256" key="2">
    <source>
        <dbReference type="ARBA" id="ARBA00004586"/>
    </source>
</evidence>
<dbReference type="InterPro" id="IPR004255">
    <property type="entry name" value="O-acyltransferase_WSD1_N"/>
</dbReference>
<dbReference type="GO" id="GO:0005886">
    <property type="term" value="C:plasma membrane"/>
    <property type="evidence" value="ECO:0007669"/>
    <property type="project" value="UniProtKB-SubCell"/>
</dbReference>
<comment type="similarity">
    <text evidence="8">In the N-terminal section; belongs to the long-chain O-acyltransferase family.</text>
</comment>
<sequence length="518" mass="58113">MELMDGMGSRRGALKQLKTQREEEGMANAVLTEDEEPLSPATRLFLQPRLSCHIVAVIGSGKRVDVDVFKKGLEDTLLRHPRFTSIQARPRPHSYTSNTNPVLDERKGSSEHKWVRTNVVLENHLVIPDLDPEMESPDKFVEDYTSDLTKTTLDMSKPLWELHILNVPTAEAEATAIFRIHHSLGDGISLISLLLACTRKTAEPNSLPSMPERRKAVSRRGGFVLRFLMSLWWFLRLVWRSVVDIWLFLATGACYKDSETPIKGTEGVGSRSKRIVHCTLSLDDVKMVKTAMDSTINDVFLGATSAGLSRYLNRRQKHGQDKGVDIEKQSLPSNIRLRAAVFVNMRPTPGIHALHDMMEKNKMDIKWGNRFGYVLLPFFVGQRDDPLDYVRKAKAIADQKKLSLEAFFTYSFATVIIKAMGIKAAADLAYKVLSNTTMSFSNIVGPTEEVSFCGHPMVYLAPSVYGHPHALTVHFVSYQNKVKMVLAVDENVVPDPHQLCADLADSLMLIKDAVIARQ</sequence>
<dbReference type="GO" id="GO:0004144">
    <property type="term" value="F:diacylglycerol O-acyltransferase activity"/>
    <property type="evidence" value="ECO:0007669"/>
    <property type="project" value="UniProtKB-EC"/>
</dbReference>
<evidence type="ECO:0000256" key="3">
    <source>
        <dbReference type="ARBA" id="ARBA00004771"/>
    </source>
</evidence>
<dbReference type="EMBL" id="QPKB01000012">
    <property type="protein sequence ID" value="RWR96455.1"/>
    <property type="molecule type" value="Genomic_DNA"/>
</dbReference>
<keyword evidence="7 14" id="KW-0012">Acyltransferase</keyword>
<dbReference type="PANTHER" id="PTHR31650:SF1">
    <property type="entry name" value="WAX ESTER SYNTHASE_DIACYLGLYCEROL ACYLTRANSFERASE 4-RELATED"/>
    <property type="match status" value="1"/>
</dbReference>
<evidence type="ECO:0000256" key="4">
    <source>
        <dbReference type="ARBA" id="ARBA00005189"/>
    </source>
</evidence>
<dbReference type="GO" id="GO:0005789">
    <property type="term" value="C:endoplasmic reticulum membrane"/>
    <property type="evidence" value="ECO:0007669"/>
    <property type="project" value="UniProtKB-SubCell"/>
</dbReference>
<dbReference type="GO" id="GO:0047196">
    <property type="term" value="F:long-chain-alcohol O-fatty-acyltransferase activity"/>
    <property type="evidence" value="ECO:0007669"/>
    <property type="project" value="UniProtKB-EC"/>
</dbReference>
<evidence type="ECO:0000313" key="14">
    <source>
        <dbReference type="EMBL" id="RWR96455.1"/>
    </source>
</evidence>
<evidence type="ECO:0000256" key="8">
    <source>
        <dbReference type="ARBA" id="ARBA00024360"/>
    </source>
</evidence>
<evidence type="ECO:0000256" key="11">
    <source>
        <dbReference type="SAM" id="MobiDB-lite"/>
    </source>
</evidence>
<dbReference type="InterPro" id="IPR045034">
    <property type="entry name" value="O-acyltransferase_WSD1-like"/>
</dbReference>
<feature type="domain" description="O-acyltransferase WSD1-like N-terminal" evidence="12">
    <location>
        <begin position="142"/>
        <end position="300"/>
    </location>
</feature>
<comment type="catalytic activity">
    <reaction evidence="9">
        <text>a long chain fatty alcohol + a fatty acyl-CoA = a long-chain alcohol wax ester + CoA</text>
        <dbReference type="Rhea" id="RHEA:38443"/>
        <dbReference type="ChEBI" id="CHEBI:17135"/>
        <dbReference type="ChEBI" id="CHEBI:57287"/>
        <dbReference type="ChEBI" id="CHEBI:77636"/>
        <dbReference type="ChEBI" id="CHEBI:235323"/>
        <dbReference type="EC" id="2.3.1.75"/>
    </reaction>
</comment>
<reference evidence="14 15" key="1">
    <citation type="journal article" date="2019" name="Nat. Plants">
        <title>Stout camphor tree genome fills gaps in understanding of flowering plant genome evolution.</title>
        <authorList>
            <person name="Chaw S.M."/>
            <person name="Liu Y.C."/>
            <person name="Wu Y.W."/>
            <person name="Wang H.Y."/>
            <person name="Lin C.I."/>
            <person name="Wu C.S."/>
            <person name="Ke H.M."/>
            <person name="Chang L.Y."/>
            <person name="Hsu C.Y."/>
            <person name="Yang H.T."/>
            <person name="Sudianto E."/>
            <person name="Hsu M.H."/>
            <person name="Wu K.P."/>
            <person name="Wang L.N."/>
            <person name="Leebens-Mack J.H."/>
            <person name="Tsai I.J."/>
        </authorList>
    </citation>
    <scope>NUCLEOTIDE SEQUENCE [LARGE SCALE GENOMIC DNA]</scope>
    <source>
        <strain evidence="15">cv. Chaw 1501</strain>
        <tissue evidence="14">Young leaves</tissue>
    </source>
</reference>
<dbReference type="GO" id="GO:0019432">
    <property type="term" value="P:triglyceride biosynthetic process"/>
    <property type="evidence" value="ECO:0007669"/>
    <property type="project" value="UniProtKB-UniPathway"/>
</dbReference>
<comment type="pathway">
    <text evidence="4">Lipid metabolism.</text>
</comment>
<dbReference type="AlphaFoldDB" id="A0A3S4PYH7"/>
<evidence type="ECO:0000259" key="13">
    <source>
        <dbReference type="Pfam" id="PF06974"/>
    </source>
</evidence>
<protein>
    <submittedName>
        <fullName evidence="14">O-acyltransferase WSD1-like protein isoform X1</fullName>
    </submittedName>
</protein>
<dbReference type="Proteomes" id="UP000283530">
    <property type="component" value="Unassembled WGS sequence"/>
</dbReference>
<dbReference type="SUPFAM" id="SSF52777">
    <property type="entry name" value="CoA-dependent acyltransferases"/>
    <property type="match status" value="1"/>
</dbReference>